<dbReference type="CDD" id="cd01671">
    <property type="entry name" value="CARD"/>
    <property type="match status" value="2"/>
</dbReference>
<dbReference type="Gene3D" id="1.10.533.10">
    <property type="entry name" value="Death Domain, Fas"/>
    <property type="match status" value="2"/>
</dbReference>
<dbReference type="InterPro" id="IPR013098">
    <property type="entry name" value="Ig_I-set"/>
</dbReference>
<feature type="domain" description="CARD" evidence="2">
    <location>
        <begin position="147"/>
        <end position="236"/>
    </location>
</feature>
<feature type="domain" description="Ig-like" evidence="3">
    <location>
        <begin position="457"/>
        <end position="541"/>
    </location>
</feature>
<dbReference type="FunFam" id="2.60.40.10:FF:002830">
    <property type="entry name" value="Uncharacterized protein"/>
    <property type="match status" value="1"/>
</dbReference>
<dbReference type="AlphaFoldDB" id="A0A8J9VTV0"/>
<dbReference type="GO" id="GO:0002020">
    <property type="term" value="F:protease binding"/>
    <property type="evidence" value="ECO:0007669"/>
    <property type="project" value="InterPro"/>
</dbReference>
<dbReference type="PROSITE" id="PS50209">
    <property type="entry name" value="CARD"/>
    <property type="match status" value="2"/>
</dbReference>
<dbReference type="Gene3D" id="2.60.40.10">
    <property type="entry name" value="Immunoglobulins"/>
    <property type="match status" value="1"/>
</dbReference>
<dbReference type="Pfam" id="PF07679">
    <property type="entry name" value="I-set"/>
    <property type="match status" value="1"/>
</dbReference>
<evidence type="ECO:0000256" key="1">
    <source>
        <dbReference type="SAM" id="MobiDB-lite"/>
    </source>
</evidence>
<dbReference type="InterPro" id="IPR001315">
    <property type="entry name" value="CARD"/>
</dbReference>
<feature type="domain" description="CARD" evidence="2">
    <location>
        <begin position="239"/>
        <end position="328"/>
    </location>
</feature>
<dbReference type="PANTHER" id="PTHR15034:SF5">
    <property type="entry name" value="DEATH DOMAIN-CONTAINING PROTEIN CRADD"/>
    <property type="match status" value="1"/>
</dbReference>
<dbReference type="SUPFAM" id="SSF48726">
    <property type="entry name" value="Immunoglobulin"/>
    <property type="match status" value="1"/>
</dbReference>
<evidence type="ECO:0000259" key="2">
    <source>
        <dbReference type="PROSITE" id="PS50209"/>
    </source>
</evidence>
<dbReference type="FunFam" id="1.10.533.10:FF:000081">
    <property type="entry name" value="Apoptotic protease-activating factor 1"/>
    <property type="match status" value="1"/>
</dbReference>
<sequence>MPEAVTLKDEDEHELGKLEILERTDRCGQHAPCDRRVTVGGSGLSGDADGGGGGGTCSGPGHKGPHGVGKCRVGRARSEVHYDSLRRDEEVPRSLEDLHFKSRSKDFAKGLWSSLSEYEAEDRKTKNESFTMYERNGRPSNFGVDVMTPYHKGRLKKLRDTIVRYVSPDPVADHLVEKEVLPQAMAGQIKQIEEPELANERMLDILPNRPDHAFDHFCDGVRPEHPWLSDLLEEEEPEMTDNHRSRLEHYRKPLAAYVDPHPVINHMKINEYFNPMEAKDIASIPSKEEANNVVIDLVKDRPDPAFYHYLACVGEQDPNLAAELGGPDYQKDMKLHLANGNGTRAPRMFTDGQYDGDLSGKDTRGLLRETGSDMPMLNNVDELKVSNMVAVEPVEMKMSSMDHVDAPNLSSGIDSNKDLHKSDSQILDPNRLGRASGPMTGSGFVMPAEEEMDMDPPEVHPFEAQSGSTIEVENSQPVIIEIIGDAKRVRWLYEGASLPNNDFYRQTTEGEEFHSLFIAEVTRQNQGCYTCEGTTESGVVNCDIFIKVREPQSQLV</sequence>
<dbReference type="SUPFAM" id="SSF47986">
    <property type="entry name" value="DEATH domain"/>
    <property type="match status" value="2"/>
</dbReference>
<gene>
    <name evidence="4" type="primary">Hypp291</name>
    <name evidence="4" type="ORF">BLAG_LOCUS1013</name>
</gene>
<feature type="compositionally biased region" description="Gly residues" evidence="1">
    <location>
        <begin position="40"/>
        <end position="62"/>
    </location>
</feature>
<dbReference type="SMART" id="SM00409">
    <property type="entry name" value="IG"/>
    <property type="match status" value="1"/>
</dbReference>
<keyword evidence="5" id="KW-1185">Reference proteome</keyword>
<feature type="region of interest" description="Disordered" evidence="1">
    <location>
        <begin position="31"/>
        <end position="71"/>
    </location>
</feature>
<dbReference type="OrthoDB" id="10364418at2759"/>
<dbReference type="PROSITE" id="PS50835">
    <property type="entry name" value="IG_LIKE"/>
    <property type="match status" value="1"/>
</dbReference>
<dbReference type="PANTHER" id="PTHR15034">
    <property type="entry name" value="DEATH DOMAIN-CONTAINING PROTEIN CRADD"/>
    <property type="match status" value="1"/>
</dbReference>
<evidence type="ECO:0000313" key="5">
    <source>
        <dbReference type="Proteomes" id="UP000838412"/>
    </source>
</evidence>
<reference evidence="4" key="1">
    <citation type="submission" date="2022-01" db="EMBL/GenBank/DDBJ databases">
        <authorList>
            <person name="Braso-Vives M."/>
        </authorList>
    </citation>
    <scope>NUCLEOTIDE SEQUENCE</scope>
</reference>
<dbReference type="Proteomes" id="UP000838412">
    <property type="component" value="Chromosome 1"/>
</dbReference>
<dbReference type="GO" id="GO:0070513">
    <property type="term" value="F:death domain binding"/>
    <property type="evidence" value="ECO:0007669"/>
    <property type="project" value="InterPro"/>
</dbReference>
<dbReference type="InterPro" id="IPR011029">
    <property type="entry name" value="DEATH-like_dom_sf"/>
</dbReference>
<dbReference type="SMART" id="SM00114">
    <property type="entry name" value="CARD"/>
    <property type="match status" value="1"/>
</dbReference>
<proteinExistence type="predicted"/>
<dbReference type="InterPro" id="IPR013783">
    <property type="entry name" value="Ig-like_fold"/>
</dbReference>
<dbReference type="InterPro" id="IPR007110">
    <property type="entry name" value="Ig-like_dom"/>
</dbReference>
<dbReference type="EMBL" id="OV696686">
    <property type="protein sequence ID" value="CAH1230246.1"/>
    <property type="molecule type" value="Genomic_DNA"/>
</dbReference>
<evidence type="ECO:0000313" key="4">
    <source>
        <dbReference type="EMBL" id="CAH1230246.1"/>
    </source>
</evidence>
<protein>
    <submittedName>
        <fullName evidence="4">Hypp291 protein</fullName>
    </submittedName>
</protein>
<accession>A0A8J9VTV0</accession>
<name>A0A8J9VTV0_BRALA</name>
<organism evidence="4 5">
    <name type="scientific">Branchiostoma lanceolatum</name>
    <name type="common">Common lancelet</name>
    <name type="synonym">Amphioxus lanceolatum</name>
    <dbReference type="NCBI Taxonomy" id="7740"/>
    <lineage>
        <taxon>Eukaryota</taxon>
        <taxon>Metazoa</taxon>
        <taxon>Chordata</taxon>
        <taxon>Cephalochordata</taxon>
        <taxon>Leptocardii</taxon>
        <taxon>Amphioxiformes</taxon>
        <taxon>Branchiostomatidae</taxon>
        <taxon>Branchiostoma</taxon>
    </lineage>
</organism>
<evidence type="ECO:0000259" key="3">
    <source>
        <dbReference type="PROSITE" id="PS50835"/>
    </source>
</evidence>
<dbReference type="InterPro" id="IPR036179">
    <property type="entry name" value="Ig-like_dom_sf"/>
</dbReference>
<feature type="region of interest" description="Disordered" evidence="1">
    <location>
        <begin position="412"/>
        <end position="438"/>
    </location>
</feature>
<dbReference type="InterPro" id="IPR003599">
    <property type="entry name" value="Ig_sub"/>
</dbReference>
<dbReference type="InterPro" id="IPR037939">
    <property type="entry name" value="CRADD"/>
</dbReference>
<dbReference type="Pfam" id="PF00619">
    <property type="entry name" value="CARD"/>
    <property type="match status" value="1"/>
</dbReference>
<dbReference type="GO" id="GO:0042981">
    <property type="term" value="P:regulation of apoptotic process"/>
    <property type="evidence" value="ECO:0007669"/>
    <property type="project" value="InterPro"/>
</dbReference>